<dbReference type="GO" id="GO:0030313">
    <property type="term" value="C:cell envelope"/>
    <property type="evidence" value="ECO:0007669"/>
    <property type="project" value="TreeGrafter"/>
</dbReference>
<organism evidence="6 7">
    <name type="scientific">Paraflavitalea soli</name>
    <dbReference type="NCBI Taxonomy" id="2315862"/>
    <lineage>
        <taxon>Bacteria</taxon>
        <taxon>Pseudomonadati</taxon>
        <taxon>Bacteroidota</taxon>
        <taxon>Chitinophagia</taxon>
        <taxon>Chitinophagales</taxon>
        <taxon>Chitinophagaceae</taxon>
        <taxon>Paraflavitalea</taxon>
    </lineage>
</organism>
<dbReference type="InterPro" id="IPR058647">
    <property type="entry name" value="BSH_CzcB-like"/>
</dbReference>
<evidence type="ECO:0000259" key="5">
    <source>
        <dbReference type="Pfam" id="PF25973"/>
    </source>
</evidence>
<dbReference type="GO" id="GO:0016020">
    <property type="term" value="C:membrane"/>
    <property type="evidence" value="ECO:0007669"/>
    <property type="project" value="InterPro"/>
</dbReference>
<dbReference type="Gene3D" id="2.40.30.170">
    <property type="match status" value="1"/>
</dbReference>
<dbReference type="AlphaFoldDB" id="A0A3B7MYR0"/>
<dbReference type="FunFam" id="2.40.30.170:FF:000010">
    <property type="entry name" value="Efflux RND transporter periplasmic adaptor subunit"/>
    <property type="match status" value="1"/>
</dbReference>
<dbReference type="Gene3D" id="2.40.50.100">
    <property type="match status" value="1"/>
</dbReference>
<feature type="domain" description="Multidrug resistance protein MdtA-like C-terminal permuted SH3" evidence="4">
    <location>
        <begin position="301"/>
        <end position="356"/>
    </location>
</feature>
<name>A0A3B7MYR0_9BACT</name>
<dbReference type="Gene3D" id="2.40.420.20">
    <property type="match status" value="1"/>
</dbReference>
<dbReference type="Proteomes" id="UP000263900">
    <property type="component" value="Chromosome"/>
</dbReference>
<feature type="domain" description="CzcB-like barrel-sandwich hybrid" evidence="5">
    <location>
        <begin position="72"/>
        <end position="215"/>
    </location>
</feature>
<gene>
    <name evidence="6" type="ORF">D3H65_31265</name>
</gene>
<dbReference type="NCBIfam" id="TIGR01730">
    <property type="entry name" value="RND_mfp"/>
    <property type="match status" value="1"/>
</dbReference>
<dbReference type="OrthoDB" id="9806939at2"/>
<accession>A0A3B7MYR0</accession>
<reference evidence="6 7" key="1">
    <citation type="submission" date="2018-09" db="EMBL/GenBank/DDBJ databases">
        <title>Genome sequencing of strain 6GH32-13.</title>
        <authorList>
            <person name="Weon H.-Y."/>
            <person name="Heo J."/>
            <person name="Kwon S.-W."/>
        </authorList>
    </citation>
    <scope>NUCLEOTIDE SEQUENCE [LARGE SCALE GENOMIC DNA]</scope>
    <source>
        <strain evidence="6 7">5GH32-13</strain>
    </source>
</reference>
<evidence type="ECO:0000256" key="2">
    <source>
        <dbReference type="ARBA" id="ARBA00022448"/>
    </source>
</evidence>
<dbReference type="InterPro" id="IPR058627">
    <property type="entry name" value="MdtA-like_C"/>
</dbReference>
<dbReference type="GO" id="GO:0022857">
    <property type="term" value="F:transmembrane transporter activity"/>
    <property type="evidence" value="ECO:0007669"/>
    <property type="project" value="InterPro"/>
</dbReference>
<dbReference type="EMBL" id="CP032157">
    <property type="protein sequence ID" value="AXY78206.1"/>
    <property type="molecule type" value="Genomic_DNA"/>
</dbReference>
<protein>
    <submittedName>
        <fullName evidence="6">Efflux RND transporter periplasmic adaptor subunit</fullName>
    </submittedName>
</protein>
<dbReference type="KEGG" id="pseg:D3H65_31265"/>
<feature type="domain" description="CusB-like beta-barrel" evidence="3">
    <location>
        <begin position="219"/>
        <end position="294"/>
    </location>
</feature>
<evidence type="ECO:0000259" key="4">
    <source>
        <dbReference type="Pfam" id="PF25967"/>
    </source>
</evidence>
<dbReference type="SUPFAM" id="SSF111369">
    <property type="entry name" value="HlyD-like secretion proteins"/>
    <property type="match status" value="1"/>
</dbReference>
<dbReference type="InterPro" id="IPR006143">
    <property type="entry name" value="RND_pump_MFP"/>
</dbReference>
<comment type="similarity">
    <text evidence="1">Belongs to the membrane fusion protein (MFP) (TC 8.A.1) family.</text>
</comment>
<evidence type="ECO:0000313" key="6">
    <source>
        <dbReference type="EMBL" id="AXY78206.1"/>
    </source>
</evidence>
<keyword evidence="2" id="KW-0813">Transport</keyword>
<proteinExistence type="inferred from homology"/>
<evidence type="ECO:0000313" key="7">
    <source>
        <dbReference type="Proteomes" id="UP000263900"/>
    </source>
</evidence>
<dbReference type="RefSeq" id="WP_119054079.1">
    <property type="nucleotide sequence ID" value="NZ_CP032157.1"/>
</dbReference>
<evidence type="ECO:0000256" key="1">
    <source>
        <dbReference type="ARBA" id="ARBA00009477"/>
    </source>
</evidence>
<dbReference type="GO" id="GO:0060003">
    <property type="term" value="P:copper ion export"/>
    <property type="evidence" value="ECO:0007669"/>
    <property type="project" value="TreeGrafter"/>
</dbReference>
<dbReference type="PROSITE" id="PS51257">
    <property type="entry name" value="PROKAR_LIPOPROTEIN"/>
    <property type="match status" value="1"/>
</dbReference>
<evidence type="ECO:0000259" key="3">
    <source>
        <dbReference type="Pfam" id="PF25954"/>
    </source>
</evidence>
<dbReference type="PANTHER" id="PTHR30097">
    <property type="entry name" value="CATION EFFLUX SYSTEM PROTEIN CUSB"/>
    <property type="match status" value="1"/>
</dbReference>
<keyword evidence="7" id="KW-1185">Reference proteome</keyword>
<dbReference type="InterPro" id="IPR051909">
    <property type="entry name" value="MFP_Cation_Efflux"/>
</dbReference>
<sequence length="376" mass="41624">MKMQLLPLSIVVMGAIFTFSCNHQPKESAHAGNADFISDSAMKLIRLDTARWRNIDDELKLSGEVSFDENKVVKIYPFSSGQVLSVNVSIGDYVKSGQTLATIKSAEVAGNYADLSIAGNDIAIAEKDMQNKDRLYKNGIASEKEYQEAREYYNKAMANAHKIKEQIQINGGGRTAASGVYIVTAPRSGYVVEKLINPGNFIRNDNSTNMFTIGDISDVWIWANVYETDIAKVKQGYAAFVNTLSYPDSVFEGKVDKVSQVLDPVSKVMKIRIVLANRSGTLKPEMFANITIHNTEASKMVAVPASAIINDNKKNYVVVFKNNNDVDSREIKVYKTAGGYAYIREGLQQGEQIITKNQILIYKKIQDNNNTSVGSR</sequence>
<dbReference type="Pfam" id="PF25967">
    <property type="entry name" value="RND-MFP_C"/>
    <property type="match status" value="1"/>
</dbReference>
<dbReference type="PANTHER" id="PTHR30097:SF4">
    <property type="entry name" value="SLR6042 PROTEIN"/>
    <property type="match status" value="1"/>
</dbReference>
<dbReference type="InterPro" id="IPR058792">
    <property type="entry name" value="Beta-barrel_RND_2"/>
</dbReference>
<dbReference type="Pfam" id="PF25973">
    <property type="entry name" value="BSH_CzcB"/>
    <property type="match status" value="1"/>
</dbReference>
<dbReference type="GO" id="GO:0015679">
    <property type="term" value="P:plasma membrane copper ion transport"/>
    <property type="evidence" value="ECO:0007669"/>
    <property type="project" value="TreeGrafter"/>
</dbReference>
<dbReference type="Pfam" id="PF25954">
    <property type="entry name" value="Beta-barrel_RND_2"/>
    <property type="match status" value="1"/>
</dbReference>